<feature type="transmembrane region" description="Helical" evidence="6">
    <location>
        <begin position="57"/>
        <end position="74"/>
    </location>
</feature>
<dbReference type="Proteomes" id="UP000295382">
    <property type="component" value="Unassembled WGS sequence"/>
</dbReference>
<evidence type="ECO:0000256" key="3">
    <source>
        <dbReference type="ARBA" id="ARBA00022692"/>
    </source>
</evidence>
<keyword evidence="3 6" id="KW-0812">Transmembrane</keyword>
<dbReference type="InterPro" id="IPR005538">
    <property type="entry name" value="LrgA/CidA"/>
</dbReference>
<reference evidence="7 8" key="1">
    <citation type="submission" date="2019-03" db="EMBL/GenBank/DDBJ databases">
        <title>Genomic Encyclopedia of Type Strains, Phase IV (KMG-IV): sequencing the most valuable type-strain genomes for metagenomic binning, comparative biology and taxonomic classification.</title>
        <authorList>
            <person name="Goeker M."/>
        </authorList>
    </citation>
    <scope>NUCLEOTIDE SEQUENCE [LARGE SCALE GENOMIC DNA]</scope>
    <source>
        <strain evidence="7 8">DSM 7445</strain>
    </source>
</reference>
<evidence type="ECO:0000256" key="2">
    <source>
        <dbReference type="ARBA" id="ARBA00022475"/>
    </source>
</evidence>
<evidence type="ECO:0000313" key="8">
    <source>
        <dbReference type="Proteomes" id="UP000295382"/>
    </source>
</evidence>
<evidence type="ECO:0000256" key="4">
    <source>
        <dbReference type="ARBA" id="ARBA00022989"/>
    </source>
</evidence>
<keyword evidence="5 6" id="KW-0472">Membrane</keyword>
<sequence>MINTFVILLLFQLVGEVIAHGFNLPIPGPVIGMLLLLLYLLLNRDAVEKLAPTANGLLRHLSILFVPAGVGVLLHGQRIVTESLPIIAALIVSTILGMVVTALVIKWLQK</sequence>
<dbReference type="PANTHER" id="PTHR33931:SF2">
    <property type="entry name" value="HOLIN-LIKE PROTEIN CIDA"/>
    <property type="match status" value="1"/>
</dbReference>
<organism evidence="7 8">
    <name type="scientific">Paucimonas lemoignei</name>
    <name type="common">Pseudomonas lemoignei</name>
    <dbReference type="NCBI Taxonomy" id="29443"/>
    <lineage>
        <taxon>Bacteria</taxon>
        <taxon>Pseudomonadati</taxon>
        <taxon>Pseudomonadota</taxon>
        <taxon>Betaproteobacteria</taxon>
        <taxon>Burkholderiales</taxon>
        <taxon>Burkholderiaceae</taxon>
        <taxon>Paucimonas</taxon>
    </lineage>
</organism>
<feature type="transmembrane region" description="Helical" evidence="6">
    <location>
        <begin position="86"/>
        <end position="108"/>
    </location>
</feature>
<dbReference type="RefSeq" id="WP_132260133.1">
    <property type="nucleotide sequence ID" value="NZ_SLZQ01000016.1"/>
</dbReference>
<dbReference type="InterPro" id="IPR000225">
    <property type="entry name" value="Armadillo"/>
</dbReference>
<dbReference type="OrthoDB" id="385012at2"/>
<accession>A0A4R3HPG8</accession>
<evidence type="ECO:0000256" key="1">
    <source>
        <dbReference type="ARBA" id="ARBA00004651"/>
    </source>
</evidence>
<feature type="transmembrane region" description="Helical" evidence="6">
    <location>
        <begin position="29"/>
        <end position="45"/>
    </location>
</feature>
<gene>
    <name evidence="7" type="ORF">EDC30_1168</name>
</gene>
<keyword evidence="4 6" id="KW-1133">Transmembrane helix</keyword>
<keyword evidence="8" id="KW-1185">Reference proteome</keyword>
<keyword evidence="2" id="KW-1003">Cell membrane</keyword>
<dbReference type="PANTHER" id="PTHR33931">
    <property type="entry name" value="HOLIN-LIKE PROTEIN CIDA-RELATED"/>
    <property type="match status" value="1"/>
</dbReference>
<dbReference type="GO" id="GO:0005886">
    <property type="term" value="C:plasma membrane"/>
    <property type="evidence" value="ECO:0007669"/>
    <property type="project" value="UniProtKB-SubCell"/>
</dbReference>
<dbReference type="AlphaFoldDB" id="A0A4R3HPG8"/>
<dbReference type="Pfam" id="PF03788">
    <property type="entry name" value="LrgA"/>
    <property type="match status" value="1"/>
</dbReference>
<comment type="caution">
    <text evidence="7">The sequence shown here is derived from an EMBL/GenBank/DDBJ whole genome shotgun (WGS) entry which is preliminary data.</text>
</comment>
<evidence type="ECO:0000256" key="5">
    <source>
        <dbReference type="ARBA" id="ARBA00023136"/>
    </source>
</evidence>
<proteinExistence type="predicted"/>
<dbReference type="EMBL" id="SLZQ01000016">
    <property type="protein sequence ID" value="TCS33477.1"/>
    <property type="molecule type" value="Genomic_DNA"/>
</dbReference>
<evidence type="ECO:0000256" key="6">
    <source>
        <dbReference type="SAM" id="Phobius"/>
    </source>
</evidence>
<dbReference type="PROSITE" id="PS50176">
    <property type="entry name" value="ARM_REPEAT"/>
    <property type="match status" value="1"/>
</dbReference>
<protein>
    <submittedName>
        <fullName evidence="7">Holin-like protein</fullName>
    </submittedName>
</protein>
<comment type="subcellular location">
    <subcellularLocation>
        <location evidence="1">Cell membrane</location>
        <topology evidence="1">Multi-pass membrane protein</topology>
    </subcellularLocation>
</comment>
<evidence type="ECO:0000313" key="7">
    <source>
        <dbReference type="EMBL" id="TCS33477.1"/>
    </source>
</evidence>
<name>A0A4R3HPG8_PAULE</name>